<dbReference type="Proteomes" id="UP000794436">
    <property type="component" value="Unassembled WGS sequence"/>
</dbReference>
<accession>A0A8K1FQN1</accession>
<keyword evidence="2" id="KW-1185">Reference proteome</keyword>
<dbReference type="EMBL" id="SPLM01000001">
    <property type="protein sequence ID" value="TMW69599.1"/>
    <property type="molecule type" value="Genomic_DNA"/>
</dbReference>
<protein>
    <submittedName>
        <fullName evidence="1">Uncharacterized protein</fullName>
    </submittedName>
</protein>
<evidence type="ECO:0000313" key="2">
    <source>
        <dbReference type="Proteomes" id="UP000794436"/>
    </source>
</evidence>
<evidence type="ECO:0000313" key="1">
    <source>
        <dbReference type="EMBL" id="TMW69599.1"/>
    </source>
</evidence>
<comment type="caution">
    <text evidence="1">The sequence shown here is derived from an EMBL/GenBank/DDBJ whole genome shotgun (WGS) entry which is preliminary data.</text>
</comment>
<dbReference type="OrthoDB" id="63453at2759"/>
<proteinExistence type="predicted"/>
<name>A0A8K1FQN1_PYTOL</name>
<gene>
    <name evidence="1" type="ORF">Poli38472_001755</name>
</gene>
<dbReference type="AlphaFoldDB" id="A0A8K1FQN1"/>
<sequence>MTAAAASSQRGRKFAGGRVTNLRESALVQQLHTVQAEVEALARRRDLMESMMLNAKVHAIQYAVQMTKQFYEIFSHGYNPAAHPMQSRQAEVFLRSLMTEDVMCTEFIGVDMFLRQYEIGALYHTSMSVALHDVSHVEHGDLAIHVKASAVARFRISRETLTRFFPSIIQDEQLTQQLIGQEYEMQYDKVFHFQNGRIFQHESRVDFCGGLMRMVGDPFLAMKLLQASIMTKHGHWKINNQIEEDRHELQNSLL</sequence>
<organism evidence="1 2">
    <name type="scientific">Pythium oligandrum</name>
    <name type="common">Mycoparasitic fungus</name>
    <dbReference type="NCBI Taxonomy" id="41045"/>
    <lineage>
        <taxon>Eukaryota</taxon>
        <taxon>Sar</taxon>
        <taxon>Stramenopiles</taxon>
        <taxon>Oomycota</taxon>
        <taxon>Peronosporomycetes</taxon>
        <taxon>Pythiales</taxon>
        <taxon>Pythiaceae</taxon>
        <taxon>Pythium</taxon>
    </lineage>
</organism>
<reference evidence="1" key="1">
    <citation type="submission" date="2019-03" db="EMBL/GenBank/DDBJ databases">
        <title>Long read genome sequence of the mycoparasitic Pythium oligandrum ATCC 38472 isolated from sugarbeet rhizosphere.</title>
        <authorList>
            <person name="Gaulin E."/>
        </authorList>
    </citation>
    <scope>NUCLEOTIDE SEQUENCE</scope>
    <source>
        <strain evidence="1">ATCC 38472_TT</strain>
    </source>
</reference>